<comment type="similarity">
    <text evidence="1">In the N-terminal section; belongs to the glycosyltransferase 20 family.</text>
</comment>
<dbReference type="NCBIfam" id="TIGR01484">
    <property type="entry name" value="HAD-SF-IIB"/>
    <property type="match status" value="1"/>
</dbReference>
<sequence>MESLLPKEKVKRLVVIYHSLPISNGKLDLNVCSYHDRNLGSLASSVKALKDNNIVNNQIWVGCPINDKLNGIESELVKDDNFVPVNTIPSKLYEDACVNFSHKYLRPVFHYDISSTKFDENHWRSYIEFNIQFARKIQSIYQEGDILWIHGIQLLLLPQFLRELIPTSTVGLFLHCPFPAVEVYRCLPTRKKLLLGMLGSNLIAFQAYSYSRYFVQSCTRILGSHVGFDGVKYHNPDTNTDMLTRVSVFSEGIDPSEVINALAVKESQLRIKELEETFKGKKIIISKDKGDAIEATKNKLLAFERVLKKNPNWIGQVVFFLVCEPYPSSSSCPTKKDKIISNINETVARINGEYGAVGIIPIQYINRNVDFSEMCSLFHVSDILLSTPLREGMNLDTHDFVVSHRDSLSKPGTVILSEFDGASRCFGGAKLVNPWCVNHIAQAITEALEQNTDVAQINHDHNLNYVLNNTSFLWGEAFLYDILSIIHQPVNNHTSTLLDIKLLDKSYRLSKKRLLLFDYDSAFKALLPTSPELPSSLPSFGPTKNNSVQNRISNVLKKLSKDPNNIIYVVSRRDKDTLENVLENIPVGLSCENGNFLKSSSGIPGQEGEWENLSAGQDMSWREVVSQILEHFCERLPGSNITTNTITLSFSYEHCQTDYSSEVAQELLTTLIEVATKSPIDISHNNKTIEIQPSGIGKGYSMKKVLDENPSIDFILCVGDEKTDEDLFDILDDNNSSHYSISVGKKKSNAKYYVQDKSHVIKTLEMISNFSSLSPPNNMFTFSQKISFSKDLTYTSTF</sequence>
<dbReference type="Pfam" id="PF00982">
    <property type="entry name" value="Glyco_transf_20"/>
    <property type="match status" value="1"/>
</dbReference>
<dbReference type="Gene3D" id="3.40.50.2000">
    <property type="entry name" value="Glycogen Phosphorylase B"/>
    <property type="match status" value="2"/>
</dbReference>
<name>A0A8J4Q0X5_9MYCE</name>
<dbReference type="InterPro" id="IPR023214">
    <property type="entry name" value="HAD_sf"/>
</dbReference>
<evidence type="ECO:0000256" key="2">
    <source>
        <dbReference type="ARBA" id="ARBA00006330"/>
    </source>
</evidence>
<dbReference type="FunFam" id="3.40.50.1000:FF:000052">
    <property type="entry name" value="Alpha,alpha-trehalose-phosphate synthase [UDP-forming] 6"/>
    <property type="match status" value="1"/>
</dbReference>
<dbReference type="PANTHER" id="PTHR10788">
    <property type="entry name" value="TREHALOSE-6-PHOSPHATE SYNTHASE"/>
    <property type="match status" value="1"/>
</dbReference>
<dbReference type="Gene3D" id="3.30.70.1020">
    <property type="entry name" value="Trehalose-6-phosphate phosphatase related protein, domain 2"/>
    <property type="match status" value="1"/>
</dbReference>
<dbReference type="GO" id="GO:0004805">
    <property type="term" value="F:trehalose-phosphatase activity"/>
    <property type="evidence" value="ECO:0007669"/>
    <property type="project" value="TreeGrafter"/>
</dbReference>
<dbReference type="AlphaFoldDB" id="A0A8J4Q0X5"/>
<dbReference type="Proteomes" id="UP000695562">
    <property type="component" value="Unassembled WGS sequence"/>
</dbReference>
<evidence type="ECO:0000313" key="3">
    <source>
        <dbReference type="EMBL" id="KAF2077933.1"/>
    </source>
</evidence>
<evidence type="ECO:0000256" key="1">
    <source>
        <dbReference type="ARBA" id="ARBA00005409"/>
    </source>
</evidence>
<organism evidence="3 4">
    <name type="scientific">Polysphondylium violaceum</name>
    <dbReference type="NCBI Taxonomy" id="133409"/>
    <lineage>
        <taxon>Eukaryota</taxon>
        <taxon>Amoebozoa</taxon>
        <taxon>Evosea</taxon>
        <taxon>Eumycetozoa</taxon>
        <taxon>Dictyostelia</taxon>
        <taxon>Dictyosteliales</taxon>
        <taxon>Dictyosteliaceae</taxon>
        <taxon>Polysphondylium</taxon>
    </lineage>
</organism>
<evidence type="ECO:0008006" key="5">
    <source>
        <dbReference type="Google" id="ProtNLM"/>
    </source>
</evidence>
<gene>
    <name evidence="3" type="ORF">CYY_000734</name>
</gene>
<dbReference type="OrthoDB" id="755951at2759"/>
<dbReference type="GO" id="GO:0005829">
    <property type="term" value="C:cytosol"/>
    <property type="evidence" value="ECO:0007669"/>
    <property type="project" value="TreeGrafter"/>
</dbReference>
<dbReference type="NCBIfam" id="TIGR00685">
    <property type="entry name" value="T6PP"/>
    <property type="match status" value="1"/>
</dbReference>
<dbReference type="EMBL" id="AJWJ01000015">
    <property type="protein sequence ID" value="KAF2077933.1"/>
    <property type="molecule type" value="Genomic_DNA"/>
</dbReference>
<protein>
    <recommendedName>
        <fullName evidence="5">Glycosyltransferase</fullName>
    </recommendedName>
</protein>
<dbReference type="SUPFAM" id="SSF56784">
    <property type="entry name" value="HAD-like"/>
    <property type="match status" value="1"/>
</dbReference>
<dbReference type="Pfam" id="PF02358">
    <property type="entry name" value="Trehalose_PPase"/>
    <property type="match status" value="1"/>
</dbReference>
<dbReference type="InterPro" id="IPR006379">
    <property type="entry name" value="HAD-SF_hydro_IIB"/>
</dbReference>
<dbReference type="InterPro" id="IPR003337">
    <property type="entry name" value="Trehalose_PPase"/>
</dbReference>
<dbReference type="GO" id="GO:0003825">
    <property type="term" value="F:alpha,alpha-trehalose-phosphate synthase (UDP-forming) activity"/>
    <property type="evidence" value="ECO:0007669"/>
    <property type="project" value="TreeGrafter"/>
</dbReference>
<dbReference type="InterPro" id="IPR001830">
    <property type="entry name" value="Glyco_trans_20"/>
</dbReference>
<comment type="caution">
    <text evidence="3">The sequence shown here is derived from an EMBL/GenBank/DDBJ whole genome shotgun (WGS) entry which is preliminary data.</text>
</comment>
<dbReference type="SUPFAM" id="SSF53756">
    <property type="entry name" value="UDP-Glycosyltransferase/glycogen phosphorylase"/>
    <property type="match status" value="1"/>
</dbReference>
<accession>A0A8J4Q0X5</accession>
<dbReference type="PANTHER" id="PTHR10788:SF20">
    <property type="match status" value="1"/>
</dbReference>
<proteinExistence type="inferred from homology"/>
<keyword evidence="4" id="KW-1185">Reference proteome</keyword>
<dbReference type="Gene3D" id="3.40.50.1000">
    <property type="entry name" value="HAD superfamily/HAD-like"/>
    <property type="match status" value="1"/>
</dbReference>
<evidence type="ECO:0000313" key="4">
    <source>
        <dbReference type="Proteomes" id="UP000695562"/>
    </source>
</evidence>
<dbReference type="InterPro" id="IPR036412">
    <property type="entry name" value="HAD-like_sf"/>
</dbReference>
<reference evidence="3" key="1">
    <citation type="submission" date="2020-01" db="EMBL/GenBank/DDBJ databases">
        <title>Development of genomics and gene disruption for Polysphondylium violaceum indicates a role for the polyketide synthase stlB in stalk morphogenesis.</title>
        <authorList>
            <person name="Narita B."/>
            <person name="Kawabe Y."/>
            <person name="Kin K."/>
            <person name="Saito T."/>
            <person name="Gibbs R."/>
            <person name="Kuspa A."/>
            <person name="Muzny D."/>
            <person name="Queller D."/>
            <person name="Richards S."/>
            <person name="Strassman J."/>
            <person name="Sucgang R."/>
            <person name="Worley K."/>
            <person name="Schaap P."/>
        </authorList>
    </citation>
    <scope>NUCLEOTIDE SEQUENCE</scope>
    <source>
        <strain evidence="3">QSvi11</strain>
    </source>
</reference>
<dbReference type="CDD" id="cd03788">
    <property type="entry name" value="GT20_TPS"/>
    <property type="match status" value="1"/>
</dbReference>
<comment type="similarity">
    <text evidence="2">In the C-terminal section; belongs to the trehalose phosphatase family.</text>
</comment>
<dbReference type="GO" id="GO:0005992">
    <property type="term" value="P:trehalose biosynthetic process"/>
    <property type="evidence" value="ECO:0007669"/>
    <property type="project" value="InterPro"/>
</dbReference>